<dbReference type="Gene3D" id="3.40.630.30">
    <property type="match status" value="1"/>
</dbReference>
<proteinExistence type="predicted"/>
<reference evidence="4 5" key="1">
    <citation type="submission" date="2020-10" db="EMBL/GenBank/DDBJ databases">
        <title>Sequencing the genomes of 1000 actinobacteria strains.</title>
        <authorList>
            <person name="Klenk H.-P."/>
        </authorList>
    </citation>
    <scope>NUCLEOTIDE SEQUENCE [LARGE SCALE GENOMIC DNA]</scope>
    <source>
        <strain evidence="4 5">DSM 44653</strain>
    </source>
</reference>
<dbReference type="PANTHER" id="PTHR43877">
    <property type="entry name" value="AMINOALKYLPHOSPHONATE N-ACETYLTRANSFERASE-RELATED-RELATED"/>
    <property type="match status" value="1"/>
</dbReference>
<dbReference type="Pfam" id="PF00583">
    <property type="entry name" value="Acetyltransf_1"/>
    <property type="match status" value="1"/>
</dbReference>
<dbReference type="RefSeq" id="WP_086857284.1">
    <property type="nucleotide sequence ID" value="NZ_JADBEG010000001.1"/>
</dbReference>
<organism evidence="4 5">
    <name type="scientific">Amycolatopsis lexingtonensis</name>
    <dbReference type="NCBI Taxonomy" id="218822"/>
    <lineage>
        <taxon>Bacteria</taxon>
        <taxon>Bacillati</taxon>
        <taxon>Actinomycetota</taxon>
        <taxon>Actinomycetes</taxon>
        <taxon>Pseudonocardiales</taxon>
        <taxon>Pseudonocardiaceae</taxon>
        <taxon>Amycolatopsis</taxon>
    </lineage>
</organism>
<sequence>MIALTGLDEGALARLLDAAVAGADPLDVMPPVEGPPGWIPARRAAFLEFHRGRCLDPATAVERTWVVDADGTAVGAARLEHHGDAVEAGIWLSRDVRGRGIGREVMKLLLAEARTTGAARMIGSTTAGNAGARSLLAGLGAHLTTEGDEVRAELPLS</sequence>
<accession>A0ABR9I3C4</accession>
<dbReference type="InterPro" id="IPR000182">
    <property type="entry name" value="GNAT_dom"/>
</dbReference>
<dbReference type="Proteomes" id="UP000631670">
    <property type="component" value="Unassembled WGS sequence"/>
</dbReference>
<dbReference type="PROSITE" id="PS51186">
    <property type="entry name" value="GNAT"/>
    <property type="match status" value="1"/>
</dbReference>
<evidence type="ECO:0000256" key="1">
    <source>
        <dbReference type="ARBA" id="ARBA00022679"/>
    </source>
</evidence>
<name>A0ABR9I3C4_9PSEU</name>
<dbReference type="SUPFAM" id="SSF55729">
    <property type="entry name" value="Acyl-CoA N-acyltransferases (Nat)"/>
    <property type="match status" value="1"/>
</dbReference>
<evidence type="ECO:0000256" key="2">
    <source>
        <dbReference type="ARBA" id="ARBA00023315"/>
    </source>
</evidence>
<evidence type="ECO:0000259" key="3">
    <source>
        <dbReference type="PROSITE" id="PS51186"/>
    </source>
</evidence>
<feature type="domain" description="N-acetyltransferase" evidence="3">
    <location>
        <begin position="13"/>
        <end position="157"/>
    </location>
</feature>
<keyword evidence="2" id="KW-0012">Acyltransferase</keyword>
<protein>
    <submittedName>
        <fullName evidence="4">RimJ/RimL family protein N-acetyltransferase</fullName>
    </submittedName>
</protein>
<dbReference type="EMBL" id="JADBEG010000001">
    <property type="protein sequence ID" value="MBE1497689.1"/>
    <property type="molecule type" value="Genomic_DNA"/>
</dbReference>
<keyword evidence="1" id="KW-0808">Transferase</keyword>
<dbReference type="InterPro" id="IPR050832">
    <property type="entry name" value="Bact_Acetyltransf"/>
</dbReference>
<dbReference type="CDD" id="cd04301">
    <property type="entry name" value="NAT_SF"/>
    <property type="match status" value="1"/>
</dbReference>
<evidence type="ECO:0000313" key="4">
    <source>
        <dbReference type="EMBL" id="MBE1497689.1"/>
    </source>
</evidence>
<keyword evidence="5" id="KW-1185">Reference proteome</keyword>
<dbReference type="InterPro" id="IPR016181">
    <property type="entry name" value="Acyl_CoA_acyltransferase"/>
</dbReference>
<evidence type="ECO:0000313" key="5">
    <source>
        <dbReference type="Proteomes" id="UP000631670"/>
    </source>
</evidence>
<gene>
    <name evidence="4" type="ORF">H4696_004789</name>
</gene>
<comment type="caution">
    <text evidence="4">The sequence shown here is derived from an EMBL/GenBank/DDBJ whole genome shotgun (WGS) entry which is preliminary data.</text>
</comment>